<evidence type="ECO:0000256" key="2">
    <source>
        <dbReference type="ARBA" id="ARBA00023274"/>
    </source>
</evidence>
<gene>
    <name evidence="4" type="ORF">B2A_14794</name>
</gene>
<dbReference type="Pfam" id="PF01423">
    <property type="entry name" value="LSM"/>
    <property type="match status" value="1"/>
</dbReference>
<evidence type="ECO:0000313" key="4">
    <source>
        <dbReference type="EMBL" id="EQD28721.1"/>
    </source>
</evidence>
<evidence type="ECO:0000256" key="1">
    <source>
        <dbReference type="ARBA" id="ARBA00021121"/>
    </source>
</evidence>
<dbReference type="CDD" id="cd01731">
    <property type="entry name" value="archaeal_Sm1"/>
    <property type="match status" value="1"/>
</dbReference>
<dbReference type="GO" id="GO:1990904">
    <property type="term" value="C:ribonucleoprotein complex"/>
    <property type="evidence" value="ECO:0007669"/>
    <property type="project" value="UniProtKB-KW"/>
</dbReference>
<dbReference type="InterPro" id="IPR040002">
    <property type="entry name" value="Sm-like_LSM3"/>
</dbReference>
<dbReference type="SMART" id="SM00651">
    <property type="entry name" value="Sm"/>
    <property type="match status" value="1"/>
</dbReference>
<reference evidence="4" key="2">
    <citation type="journal article" date="2014" name="ISME J.">
        <title>Microbial stratification in low pH oxic and suboxic macroscopic growths along an acid mine drainage.</title>
        <authorList>
            <person name="Mendez-Garcia C."/>
            <person name="Mesa V."/>
            <person name="Sprenger R.R."/>
            <person name="Richter M."/>
            <person name="Diez M.S."/>
            <person name="Solano J."/>
            <person name="Bargiela R."/>
            <person name="Golyshina O.V."/>
            <person name="Manteca A."/>
            <person name="Ramos J.L."/>
            <person name="Gallego J.R."/>
            <person name="Llorente I."/>
            <person name="Martins Dos Santos V.A."/>
            <person name="Jensen O.N."/>
            <person name="Pelaez A.I."/>
            <person name="Sanchez J."/>
            <person name="Ferrer M."/>
        </authorList>
    </citation>
    <scope>NUCLEOTIDE SEQUENCE</scope>
</reference>
<dbReference type="InterPro" id="IPR010920">
    <property type="entry name" value="LSM_dom_sf"/>
</dbReference>
<dbReference type="InterPro" id="IPR047575">
    <property type="entry name" value="Sm"/>
</dbReference>
<proteinExistence type="predicted"/>
<reference evidence="4" key="1">
    <citation type="submission" date="2013-08" db="EMBL/GenBank/DDBJ databases">
        <authorList>
            <person name="Mendez C."/>
            <person name="Richter M."/>
            <person name="Ferrer M."/>
            <person name="Sanchez J."/>
        </authorList>
    </citation>
    <scope>NUCLEOTIDE SEQUENCE</scope>
</reference>
<comment type="caution">
    <text evidence="4">The sequence shown here is derived from an EMBL/GenBank/DDBJ whole genome shotgun (WGS) entry which is preliminary data.</text>
</comment>
<evidence type="ECO:0000259" key="3">
    <source>
        <dbReference type="PROSITE" id="PS52002"/>
    </source>
</evidence>
<keyword evidence="2 4" id="KW-0687">Ribonucleoprotein</keyword>
<name>T0Y0V5_9ZZZZ</name>
<sequence length="73" mass="8140">MMAMKPLDLLQQSLHKRVLVEMKGGRSYRGVLDAFDQHLNVVLSSAEEVVEETVTPRTGLTLLRGDSIVYISP</sequence>
<organism evidence="4">
    <name type="scientific">mine drainage metagenome</name>
    <dbReference type="NCBI Taxonomy" id="410659"/>
    <lineage>
        <taxon>unclassified sequences</taxon>
        <taxon>metagenomes</taxon>
        <taxon>ecological metagenomes</taxon>
    </lineage>
</organism>
<feature type="domain" description="Sm" evidence="3">
    <location>
        <begin position="5"/>
        <end position="73"/>
    </location>
</feature>
<dbReference type="InterPro" id="IPR001163">
    <property type="entry name" value="Sm_dom_euk/arc"/>
</dbReference>
<protein>
    <recommendedName>
        <fullName evidence="1">Putative snRNP Sm-like protein</fullName>
    </recommendedName>
</protein>
<dbReference type="Gene3D" id="2.30.30.100">
    <property type="match status" value="1"/>
</dbReference>
<accession>T0Y0V5</accession>
<dbReference type="PANTHER" id="PTHR13110">
    <property type="entry name" value="U6 SNRNA-ASSOCIATED SM-LIKE PROTEIN LSM3"/>
    <property type="match status" value="1"/>
</dbReference>
<dbReference type="PROSITE" id="PS52002">
    <property type="entry name" value="SM"/>
    <property type="match status" value="1"/>
</dbReference>
<dbReference type="GO" id="GO:0003723">
    <property type="term" value="F:RNA binding"/>
    <property type="evidence" value="ECO:0007669"/>
    <property type="project" value="InterPro"/>
</dbReference>
<dbReference type="SUPFAM" id="SSF50182">
    <property type="entry name" value="Sm-like ribonucleoproteins"/>
    <property type="match status" value="1"/>
</dbReference>
<dbReference type="EMBL" id="AUZZ01010759">
    <property type="protein sequence ID" value="EQD28721.1"/>
    <property type="molecule type" value="Genomic_DNA"/>
</dbReference>
<dbReference type="InterPro" id="IPR022901">
    <property type="entry name" value="snRNP_Sm-like_arc"/>
</dbReference>
<dbReference type="AlphaFoldDB" id="T0Y0V5"/>